<keyword evidence="6 7" id="KW-0472">Membrane</keyword>
<keyword evidence="4 7" id="KW-0812">Transmembrane</keyword>
<accession>A0A9D1JRT8</accession>
<reference evidence="9" key="2">
    <citation type="journal article" date="2021" name="PeerJ">
        <title>Extensive microbial diversity within the chicken gut microbiome revealed by metagenomics and culture.</title>
        <authorList>
            <person name="Gilroy R."/>
            <person name="Ravi A."/>
            <person name="Getino M."/>
            <person name="Pursley I."/>
            <person name="Horton D.L."/>
            <person name="Alikhan N.F."/>
            <person name="Baker D."/>
            <person name="Gharbi K."/>
            <person name="Hall N."/>
            <person name="Watson M."/>
            <person name="Adriaenssens E.M."/>
            <person name="Foster-Nyarko E."/>
            <person name="Jarju S."/>
            <person name="Secka A."/>
            <person name="Antonio M."/>
            <person name="Oren A."/>
            <person name="Chaudhuri R.R."/>
            <person name="La Ragione R."/>
            <person name="Hildebrand F."/>
            <person name="Pallen M.J."/>
        </authorList>
    </citation>
    <scope>NUCLEOTIDE SEQUENCE</scope>
    <source>
        <strain evidence="9">CHK178-757</strain>
    </source>
</reference>
<dbReference type="GO" id="GO:0005886">
    <property type="term" value="C:plasma membrane"/>
    <property type="evidence" value="ECO:0007669"/>
    <property type="project" value="UniProtKB-SubCell"/>
</dbReference>
<dbReference type="InterPro" id="IPR000515">
    <property type="entry name" value="MetI-like"/>
</dbReference>
<evidence type="ECO:0000313" key="9">
    <source>
        <dbReference type="EMBL" id="HIS48627.1"/>
    </source>
</evidence>
<evidence type="ECO:0000256" key="2">
    <source>
        <dbReference type="ARBA" id="ARBA00022448"/>
    </source>
</evidence>
<dbReference type="PANTHER" id="PTHR43744">
    <property type="entry name" value="ABC TRANSPORTER PERMEASE PROTEIN MG189-RELATED-RELATED"/>
    <property type="match status" value="1"/>
</dbReference>
<dbReference type="Pfam" id="PF00528">
    <property type="entry name" value="BPD_transp_1"/>
    <property type="match status" value="1"/>
</dbReference>
<evidence type="ECO:0000259" key="8">
    <source>
        <dbReference type="PROSITE" id="PS50928"/>
    </source>
</evidence>
<keyword evidence="2 7" id="KW-0813">Transport</keyword>
<name>A0A9D1JRT8_9FIRM</name>
<feature type="transmembrane region" description="Helical" evidence="7">
    <location>
        <begin position="190"/>
        <end position="208"/>
    </location>
</feature>
<feature type="transmembrane region" description="Helical" evidence="7">
    <location>
        <begin position="237"/>
        <end position="258"/>
    </location>
</feature>
<dbReference type="GO" id="GO:0055085">
    <property type="term" value="P:transmembrane transport"/>
    <property type="evidence" value="ECO:0007669"/>
    <property type="project" value="InterPro"/>
</dbReference>
<sequence>MIESRTQKIIIYILLVISAVLVFFPIVFSVALSLSDNMDIANGQFIPTSLHFENFVHAFQTQPLLKYMLNSLVVAVACTVLQIILALLASYAIVFIDFKGKSILFGLFMATMMIPSEVLVISNFQTIRSWNLIDTFPGLILPSLASTFGIFLLRQNLKQIPWELREAGQMAGVSDFYFFRKVTVPMVKNSIVTLAIYNFLVSWNSYMWPLLSTTNESVRTVQIGLRQLKNVDGSSDYAMISAGAIIVSIPTLILIFAGQKRLQEGLTKGAIK</sequence>
<dbReference type="Proteomes" id="UP000823927">
    <property type="component" value="Unassembled WGS sequence"/>
</dbReference>
<comment type="subcellular location">
    <subcellularLocation>
        <location evidence="1 7">Cell membrane</location>
        <topology evidence="1 7">Multi-pass membrane protein</topology>
    </subcellularLocation>
</comment>
<evidence type="ECO:0000256" key="5">
    <source>
        <dbReference type="ARBA" id="ARBA00022989"/>
    </source>
</evidence>
<evidence type="ECO:0000313" key="10">
    <source>
        <dbReference type="Proteomes" id="UP000823927"/>
    </source>
</evidence>
<evidence type="ECO:0000256" key="1">
    <source>
        <dbReference type="ARBA" id="ARBA00004651"/>
    </source>
</evidence>
<organism evidence="9 10">
    <name type="scientific">Candidatus Scybalocola faecigallinarum</name>
    <dbReference type="NCBI Taxonomy" id="2840941"/>
    <lineage>
        <taxon>Bacteria</taxon>
        <taxon>Bacillati</taxon>
        <taxon>Bacillota</taxon>
        <taxon>Clostridia</taxon>
        <taxon>Lachnospirales</taxon>
        <taxon>Lachnospiraceae</taxon>
        <taxon>Lachnospiraceae incertae sedis</taxon>
        <taxon>Candidatus Scybalocola (ex Gilroy et al. 2021)</taxon>
    </lineage>
</organism>
<evidence type="ECO:0000256" key="6">
    <source>
        <dbReference type="ARBA" id="ARBA00023136"/>
    </source>
</evidence>
<keyword evidence="3" id="KW-1003">Cell membrane</keyword>
<dbReference type="PROSITE" id="PS50928">
    <property type="entry name" value="ABC_TM1"/>
    <property type="match status" value="1"/>
</dbReference>
<feature type="domain" description="ABC transmembrane type-1" evidence="8">
    <location>
        <begin position="68"/>
        <end position="258"/>
    </location>
</feature>
<reference evidence="9" key="1">
    <citation type="submission" date="2020-10" db="EMBL/GenBank/DDBJ databases">
        <authorList>
            <person name="Gilroy R."/>
        </authorList>
    </citation>
    <scope>NUCLEOTIDE SEQUENCE</scope>
    <source>
        <strain evidence="9">CHK178-757</strain>
    </source>
</reference>
<evidence type="ECO:0000256" key="4">
    <source>
        <dbReference type="ARBA" id="ARBA00022692"/>
    </source>
</evidence>
<feature type="transmembrane region" description="Helical" evidence="7">
    <location>
        <begin position="103"/>
        <end position="124"/>
    </location>
</feature>
<dbReference type="CDD" id="cd06261">
    <property type="entry name" value="TM_PBP2"/>
    <property type="match status" value="1"/>
</dbReference>
<proteinExistence type="inferred from homology"/>
<dbReference type="EMBL" id="DVIT01000059">
    <property type="protein sequence ID" value="HIS48627.1"/>
    <property type="molecule type" value="Genomic_DNA"/>
</dbReference>
<dbReference type="InterPro" id="IPR035906">
    <property type="entry name" value="MetI-like_sf"/>
</dbReference>
<gene>
    <name evidence="9" type="ORF">IAB46_13950</name>
</gene>
<comment type="caution">
    <text evidence="9">The sequence shown here is derived from an EMBL/GenBank/DDBJ whole genome shotgun (WGS) entry which is preliminary data.</text>
</comment>
<dbReference type="Gene3D" id="1.10.3720.10">
    <property type="entry name" value="MetI-like"/>
    <property type="match status" value="1"/>
</dbReference>
<feature type="transmembrane region" description="Helical" evidence="7">
    <location>
        <begin position="136"/>
        <end position="153"/>
    </location>
</feature>
<dbReference type="AlphaFoldDB" id="A0A9D1JRT8"/>
<evidence type="ECO:0000256" key="3">
    <source>
        <dbReference type="ARBA" id="ARBA00022475"/>
    </source>
</evidence>
<feature type="transmembrane region" description="Helical" evidence="7">
    <location>
        <begin position="72"/>
        <end position="96"/>
    </location>
</feature>
<evidence type="ECO:0000256" key="7">
    <source>
        <dbReference type="RuleBase" id="RU363032"/>
    </source>
</evidence>
<dbReference type="PANTHER" id="PTHR43744:SF8">
    <property type="entry name" value="SN-GLYCEROL-3-PHOSPHATE TRANSPORT SYSTEM PERMEASE PROTEIN UGPE"/>
    <property type="match status" value="1"/>
</dbReference>
<dbReference type="SUPFAM" id="SSF161098">
    <property type="entry name" value="MetI-like"/>
    <property type="match status" value="1"/>
</dbReference>
<keyword evidence="5 7" id="KW-1133">Transmembrane helix</keyword>
<feature type="transmembrane region" description="Helical" evidence="7">
    <location>
        <begin position="9"/>
        <end position="32"/>
    </location>
</feature>
<protein>
    <submittedName>
        <fullName evidence="9">Carbohydrate ABC transporter permease</fullName>
    </submittedName>
</protein>
<comment type="similarity">
    <text evidence="7">Belongs to the binding-protein-dependent transport system permease family.</text>
</comment>